<proteinExistence type="predicted"/>
<accession>A0ACB5PS38</accession>
<keyword evidence="2" id="KW-1185">Reference proteome</keyword>
<sequence>MYEPNDAAFTVDNSTEVAALDSIVVTEYGVMRVTSEGLERVPDSIALAYLPASDPLMENLSEADAAAVAVGDKLFKANCVQCHTINEVVVGPALKDIHERRPISWLISWIQNSSKMVAAGDAYAVKIYNQYQKQEMPSFALTDAEVTQLVKYIEIESMKSSVVYCSQ</sequence>
<comment type="caution">
    <text evidence="1">The sequence shown here is derived from an EMBL/GenBank/DDBJ whole genome shotgun (WGS) entry which is preliminary data.</text>
</comment>
<evidence type="ECO:0000313" key="2">
    <source>
        <dbReference type="Proteomes" id="UP000605392"/>
    </source>
</evidence>
<dbReference type="Proteomes" id="UP000605392">
    <property type="component" value="Unassembled WGS sequence"/>
</dbReference>
<evidence type="ECO:0000313" key="1">
    <source>
        <dbReference type="EMBL" id="GGF66230.1"/>
    </source>
</evidence>
<dbReference type="EMBL" id="BMFN01000002">
    <property type="protein sequence ID" value="GGF66230.1"/>
    <property type="molecule type" value="Genomic_DNA"/>
</dbReference>
<protein>
    <submittedName>
        <fullName evidence="1">Uncharacterized protein</fullName>
    </submittedName>
</protein>
<organism evidence="1 2">
    <name type="scientific">Hymenobacter qilianensis</name>
    <dbReference type="NCBI Taxonomy" id="1385715"/>
    <lineage>
        <taxon>Bacteria</taxon>
        <taxon>Pseudomonadati</taxon>
        <taxon>Bacteroidota</taxon>
        <taxon>Cytophagia</taxon>
        <taxon>Cytophagales</taxon>
        <taxon>Hymenobacteraceae</taxon>
        <taxon>Hymenobacter</taxon>
    </lineage>
</organism>
<gene>
    <name evidence="1" type="ORF">GCM10011375_21550</name>
</gene>
<reference evidence="1 2" key="1">
    <citation type="journal article" date="2019" name="Int. J. Syst. Evol. Microbiol.">
        <title>The Global Catalogue of Microorganisms (GCM) 10K type strain sequencing project: providing services to taxonomists for standard genome sequencing and annotation.</title>
        <authorList>
            <consortium name="The Broad Institute Genomics Platform"/>
            <consortium name="The Broad Institute Genome Sequencing Center for Infectious Disease"/>
            <person name="Wu L."/>
            <person name="Ma J."/>
        </authorList>
    </citation>
    <scope>NUCLEOTIDE SEQUENCE [LARGE SCALE GENOMIC DNA]</scope>
    <source>
        <strain evidence="1 2">CGMCC 1.12720</strain>
    </source>
</reference>
<name>A0ACB5PS38_9BACT</name>